<name>A0ACC2WXF0_9TREE</name>
<evidence type="ECO:0000313" key="1">
    <source>
        <dbReference type="EMBL" id="KAJ9116332.1"/>
    </source>
</evidence>
<dbReference type="EMBL" id="JASBWU010000014">
    <property type="protein sequence ID" value="KAJ9116332.1"/>
    <property type="molecule type" value="Genomic_DNA"/>
</dbReference>
<gene>
    <name evidence="1" type="ORF">QFC22_004772</name>
</gene>
<evidence type="ECO:0000313" key="2">
    <source>
        <dbReference type="Proteomes" id="UP001243375"/>
    </source>
</evidence>
<protein>
    <submittedName>
        <fullName evidence="1">Uncharacterized protein</fullName>
    </submittedName>
</protein>
<proteinExistence type="predicted"/>
<reference evidence="1" key="1">
    <citation type="submission" date="2023-04" db="EMBL/GenBank/DDBJ databases">
        <title>Draft Genome sequencing of Naganishia species isolated from polar environments using Oxford Nanopore Technology.</title>
        <authorList>
            <person name="Leo P."/>
            <person name="Venkateswaran K."/>
        </authorList>
    </citation>
    <scope>NUCLEOTIDE SEQUENCE</scope>
    <source>
        <strain evidence="1">MNA-CCFEE 5425</strain>
    </source>
</reference>
<keyword evidence="2" id="KW-1185">Reference proteome</keyword>
<comment type="caution">
    <text evidence="1">The sequence shown here is derived from an EMBL/GenBank/DDBJ whole genome shotgun (WGS) entry which is preliminary data.</text>
</comment>
<sequence length="1018" mass="106203">MTPATAEGNPLSPDSQAFMDMLEHHLSEHDNASVPGNRPPPVSDAAAFPSFASVAGNVSYENTKLPPPPSLVQPQQQQQQPAPSPQTMAALINILQIQAQAQGMDPQEQQRHLANVLSSFPTSVPYNRDPQTASTGNAVPPTLNRQGQALQSYNTSTLQQQQQQQLSYPYPGVDTPEHSGPGSTSASGDTGKRDFSAGVGSTDSNGNTPPRSSPEAILHSNPIAAAGTGRVDKEAVEKQRRAMENALEAQARSQLDMLDRRWEAGPSKGNTFASVPPPAVVGSTGAMGSRKPGSGSSADGPLVKRKAGDEEIEGHQSHRNRPAGEGGDSNEDDSEADDHDSPPKKSTRKGAGGASSSSRRKSTATGEAAGGKGDEGLDEKALKRKNQNRAAQKAFRERREARVKDLEDKVGELEAKNAGHEFENENLRQLLAKLQQENMALKNTAFTFSMPMPNNIPAPAAAAAKSQSPPTLPNQSYATAEALRNLVERFSPTQQQLPPSHPLQHRGDSTSSSASGISNTVRSAGSAGASGPGSAATTRSPTELSPLGSASASPLGAPGNNVFNPEPFNAFASTSALGQGPANASHSLQQQTQPSRNTVSPDDQSQGSGTQGNPFAQFAAAVADSNMSSIQNNAVHQHRPSASSAVNLDQNTSSMTDATNASASGGAGGGNEMDWQNLLNNNFTMLAQAPEFMSFTDDAAFGNFAGFSDIWPGFSGQDFSAFAAAEEQDATGGSSSGDMNMAGIQSTLLDGDHTGSASNLNQFNTLQTKSASSGADDALMNMADDNMEEFLRSLGAGGSGTADDVFDMNFIDPSSDETAAATVDSSGNLGSDLYKQFVGYKSSPAASNAGASSSLSSAPSSILSPSNYFTTSPDPSSASSISANNNQSGMLSNNQGSSSDYAQKQGSTSGNNESAFRVGTFGGGAVSDHKPAMLRKDGTVVTCDKMWEVVATKIPFLHILLPTIEGAAFKEEEADIILAEYAAERQLKQQMAHQQQQQAAAMPNRSQPAATNNAMFFQ</sequence>
<dbReference type="Proteomes" id="UP001243375">
    <property type="component" value="Unassembled WGS sequence"/>
</dbReference>
<accession>A0ACC2WXF0</accession>
<organism evidence="1 2">
    <name type="scientific">Naganishia vaughanmartiniae</name>
    <dbReference type="NCBI Taxonomy" id="1424756"/>
    <lineage>
        <taxon>Eukaryota</taxon>
        <taxon>Fungi</taxon>
        <taxon>Dikarya</taxon>
        <taxon>Basidiomycota</taxon>
        <taxon>Agaricomycotina</taxon>
        <taxon>Tremellomycetes</taxon>
        <taxon>Filobasidiales</taxon>
        <taxon>Filobasidiaceae</taxon>
        <taxon>Naganishia</taxon>
    </lineage>
</organism>